<proteinExistence type="predicted"/>
<dbReference type="InterPro" id="IPR015943">
    <property type="entry name" value="WD40/YVTN_repeat-like_dom_sf"/>
</dbReference>
<dbReference type="SMART" id="SM00320">
    <property type="entry name" value="WD40"/>
    <property type="match status" value="3"/>
</dbReference>
<feature type="repeat" description="WD" evidence="3">
    <location>
        <begin position="66"/>
        <end position="100"/>
    </location>
</feature>
<evidence type="ECO:0000313" key="4">
    <source>
        <dbReference type="EMBL" id="KAF9951779.1"/>
    </source>
</evidence>
<dbReference type="AlphaFoldDB" id="A0A9P6J085"/>
<gene>
    <name evidence="4" type="ORF">BGZ70_000860</name>
</gene>
<dbReference type="EMBL" id="JAAAHY010001178">
    <property type="protein sequence ID" value="KAF9951779.1"/>
    <property type="molecule type" value="Genomic_DNA"/>
</dbReference>
<sequence>MRLTPEPTIYKTYEFSRSITNVEWSPDSKHLLVNLGFDIASPGSAPEFNLIDVENGEIVLTRRHRDGPHDVHVNGIGWLSDAKRFVTAPMDGMIYVWNLQGEVVQEVDIGADQHVEKMCMITGHDKALIVNGENKIEVISFDGQEARYVDLMADRPSALSVSPNGLYLSISMKTNADLCRPAQILIYDLQTLTCMRALEADTYINEMFVIMPSFFGPGGEILCAGSENGKIHFWDVETGELIDVLNEHYKHSGWGTIHPTLPGMMATCSDDNHIILWTTKDLSRALQDEDEKWMESRRTVLPTVDIKKGW</sequence>
<dbReference type="PANTHER" id="PTHR22838">
    <property type="entry name" value="WD REPEAT PROTEIN 26-RELATED"/>
    <property type="match status" value="1"/>
</dbReference>
<dbReference type="InterPro" id="IPR051350">
    <property type="entry name" value="WD_repeat-ST_regulator"/>
</dbReference>
<keyword evidence="1 3" id="KW-0853">WD repeat</keyword>
<evidence type="ECO:0000256" key="2">
    <source>
        <dbReference type="ARBA" id="ARBA00022737"/>
    </source>
</evidence>
<dbReference type="InterPro" id="IPR036322">
    <property type="entry name" value="WD40_repeat_dom_sf"/>
</dbReference>
<feature type="repeat" description="WD" evidence="3">
    <location>
        <begin position="215"/>
        <end position="244"/>
    </location>
</feature>
<dbReference type="Proteomes" id="UP000738359">
    <property type="component" value="Unassembled WGS sequence"/>
</dbReference>
<dbReference type="SUPFAM" id="SSF50978">
    <property type="entry name" value="WD40 repeat-like"/>
    <property type="match status" value="1"/>
</dbReference>
<keyword evidence="5" id="KW-1185">Reference proteome</keyword>
<protein>
    <recommendedName>
        <fullName evidence="6">WD40 repeat-like protein</fullName>
    </recommendedName>
</protein>
<name>A0A9P6J085_MORAP</name>
<dbReference type="PROSITE" id="PS50082">
    <property type="entry name" value="WD_REPEATS_2"/>
    <property type="match status" value="2"/>
</dbReference>
<reference evidence="4" key="1">
    <citation type="journal article" date="2020" name="Fungal Divers.">
        <title>Resolving the Mortierellaceae phylogeny through synthesis of multi-gene phylogenetics and phylogenomics.</title>
        <authorList>
            <person name="Vandepol N."/>
            <person name="Liber J."/>
            <person name="Desiro A."/>
            <person name="Na H."/>
            <person name="Kennedy M."/>
            <person name="Barry K."/>
            <person name="Grigoriev I.V."/>
            <person name="Miller A.N."/>
            <person name="O'Donnell K."/>
            <person name="Stajich J.E."/>
            <person name="Bonito G."/>
        </authorList>
    </citation>
    <scope>NUCLEOTIDE SEQUENCE</scope>
    <source>
        <strain evidence="4">CK1249</strain>
    </source>
</reference>
<keyword evidence="2" id="KW-0677">Repeat</keyword>
<dbReference type="PANTHER" id="PTHR22838:SF0">
    <property type="entry name" value="WD REPEAT-CONTAINING PROTEIN 26"/>
    <property type="match status" value="1"/>
</dbReference>
<dbReference type="InterPro" id="IPR001680">
    <property type="entry name" value="WD40_rpt"/>
</dbReference>
<evidence type="ECO:0000256" key="1">
    <source>
        <dbReference type="ARBA" id="ARBA00022574"/>
    </source>
</evidence>
<evidence type="ECO:0000256" key="3">
    <source>
        <dbReference type="PROSITE-ProRule" id="PRU00221"/>
    </source>
</evidence>
<dbReference type="Gene3D" id="2.130.10.10">
    <property type="entry name" value="YVTN repeat-like/Quinoprotein amine dehydrogenase"/>
    <property type="match status" value="2"/>
</dbReference>
<evidence type="ECO:0000313" key="5">
    <source>
        <dbReference type="Proteomes" id="UP000738359"/>
    </source>
</evidence>
<evidence type="ECO:0008006" key="6">
    <source>
        <dbReference type="Google" id="ProtNLM"/>
    </source>
</evidence>
<dbReference type="OrthoDB" id="972532at2759"/>
<accession>A0A9P6J085</accession>
<comment type="caution">
    <text evidence="4">The sequence shown here is derived from an EMBL/GenBank/DDBJ whole genome shotgun (WGS) entry which is preliminary data.</text>
</comment>
<organism evidence="4 5">
    <name type="scientific">Mortierella alpina</name>
    <name type="common">Oleaginous fungus</name>
    <name type="synonym">Mortierella renispora</name>
    <dbReference type="NCBI Taxonomy" id="64518"/>
    <lineage>
        <taxon>Eukaryota</taxon>
        <taxon>Fungi</taxon>
        <taxon>Fungi incertae sedis</taxon>
        <taxon>Mucoromycota</taxon>
        <taxon>Mortierellomycotina</taxon>
        <taxon>Mortierellomycetes</taxon>
        <taxon>Mortierellales</taxon>
        <taxon>Mortierellaceae</taxon>
        <taxon>Mortierella</taxon>
    </lineage>
</organism>
<dbReference type="Pfam" id="PF00400">
    <property type="entry name" value="WD40"/>
    <property type="match status" value="1"/>
</dbReference>